<gene>
    <name evidence="1" type="ORF">GA0070564_10262</name>
</gene>
<accession>A0A1C4W7J7</accession>
<evidence type="ECO:0000313" key="2">
    <source>
        <dbReference type="Proteomes" id="UP000199504"/>
    </source>
</evidence>
<dbReference type="STRING" id="262898.GA0070564_10262"/>
<protein>
    <recommendedName>
        <fullName evidence="3">Excreted virulence factor EspC, type VII ESX diderm</fullName>
    </recommendedName>
</protein>
<organism evidence="1 2">
    <name type="scientific">Micromonospora mirobrigensis</name>
    <dbReference type="NCBI Taxonomy" id="262898"/>
    <lineage>
        <taxon>Bacteria</taxon>
        <taxon>Bacillati</taxon>
        <taxon>Actinomycetota</taxon>
        <taxon>Actinomycetes</taxon>
        <taxon>Micromonosporales</taxon>
        <taxon>Micromonosporaceae</taxon>
        <taxon>Micromonospora</taxon>
    </lineage>
</organism>
<dbReference type="Proteomes" id="UP000199504">
    <property type="component" value="Unassembled WGS sequence"/>
</dbReference>
<dbReference type="OrthoDB" id="3390224at2"/>
<name>A0A1C4W7J7_9ACTN</name>
<evidence type="ECO:0008006" key="3">
    <source>
        <dbReference type="Google" id="ProtNLM"/>
    </source>
</evidence>
<dbReference type="AlphaFoldDB" id="A0A1C4W7J7"/>
<dbReference type="RefSeq" id="WP_091604883.1">
    <property type="nucleotide sequence ID" value="NZ_FMCX01000002.1"/>
</dbReference>
<proteinExistence type="predicted"/>
<dbReference type="EMBL" id="FMCX01000002">
    <property type="protein sequence ID" value="SCE92196.1"/>
    <property type="molecule type" value="Genomic_DNA"/>
</dbReference>
<dbReference type="Gene3D" id="1.10.287.850">
    <property type="entry name" value="HP0062-like domain"/>
    <property type="match status" value="1"/>
</dbReference>
<keyword evidence="2" id="KW-1185">Reference proteome</keyword>
<reference evidence="2" key="1">
    <citation type="submission" date="2016-06" db="EMBL/GenBank/DDBJ databases">
        <authorList>
            <person name="Varghese N."/>
            <person name="Submissions Spin"/>
        </authorList>
    </citation>
    <scope>NUCLEOTIDE SEQUENCE [LARGE SCALE GENOMIC DNA]</scope>
    <source>
        <strain evidence="2">DSM 44830</strain>
    </source>
</reference>
<evidence type="ECO:0000313" key="1">
    <source>
        <dbReference type="EMBL" id="SCE92196.1"/>
    </source>
</evidence>
<sequence>MGDYSRAKVQVATEAIRAEAVKWRKLSDRMEAVARTTADQDLSPLAFMVPDQVIGGISAADLQNAYQKMHSQLTTLFRDAVTEFDQFAGALNRNADWYERAEEDNIANFDKIWSA</sequence>